<dbReference type="PANTHER" id="PTHR30121">
    <property type="entry name" value="UNCHARACTERIZED PROTEIN YJGR-RELATED"/>
    <property type="match status" value="1"/>
</dbReference>
<evidence type="ECO:0000259" key="2">
    <source>
        <dbReference type="Pfam" id="PF12696"/>
    </source>
</evidence>
<accession>A0A1F6DGE6</accession>
<dbReference type="Pfam" id="PF12696">
    <property type="entry name" value="TraG-D_C"/>
    <property type="match status" value="1"/>
</dbReference>
<dbReference type="SUPFAM" id="SSF52540">
    <property type="entry name" value="P-loop containing nucleoside triphosphate hydrolases"/>
    <property type="match status" value="1"/>
</dbReference>
<evidence type="ECO:0008006" key="5">
    <source>
        <dbReference type="Google" id="ProtNLM"/>
    </source>
</evidence>
<dbReference type="PANTHER" id="PTHR30121:SF6">
    <property type="entry name" value="SLR6007 PROTEIN"/>
    <property type="match status" value="1"/>
</dbReference>
<dbReference type="InterPro" id="IPR002789">
    <property type="entry name" value="HerA_central"/>
</dbReference>
<feature type="domain" description="TraD/TraG TraM recognition site" evidence="2">
    <location>
        <begin position="283"/>
        <end position="352"/>
    </location>
</feature>
<name>A0A1F6DGE6_9BACT</name>
<dbReference type="Proteomes" id="UP000178794">
    <property type="component" value="Unassembled WGS sequence"/>
</dbReference>
<protein>
    <recommendedName>
        <fullName evidence="5">Type IV secretion system coupling protein TraD DNA-binding domain-containing protein</fullName>
    </recommendedName>
</protein>
<evidence type="ECO:0000259" key="1">
    <source>
        <dbReference type="Pfam" id="PF01935"/>
    </source>
</evidence>
<proteinExistence type="predicted"/>
<dbReference type="Gene3D" id="3.40.50.300">
    <property type="entry name" value="P-loop containing nucleotide triphosphate hydrolases"/>
    <property type="match status" value="2"/>
</dbReference>
<dbReference type="STRING" id="1798492.A3C89_02355"/>
<sequence>MAHDGTLLGINRYQGTETRIFITPEDRLRHFYIIGQTGTGKTTLMKNMVVQDILNGDGVCMIDPHGTDLADIMGAIPPERYDDVIYFDPAYMERSVGLNILEYNPQKPEEKTFVVNELLAIFKKLYSAESMGPMFEQYFRNAALLILDDPESGSTLLDISRVFADKAYRDYKLSKAKNPIVVQFWREIAGKAGGEASLENIVPYITSKIDTFTGNDYMRPILGQQHSTFNFREMMDSKKIFLVNLSKGRLGELNANLIGMMIVGKFLMAALSRVDDPTKGYPPFYLHMDEFQNISTDSISQILSEARKYKLGLTVAHQFIAQLDESIKNAVFGNVGNKAAFRVGPDDAAFLEKQFAPEFTASDLASVENRNAYVSMLVSGVPARPFSLETLPPPASDAALVQKLIEYSVTRYGRSRADVDAEIMQRYIA</sequence>
<dbReference type="InterPro" id="IPR027417">
    <property type="entry name" value="P-loop_NTPase"/>
</dbReference>
<dbReference type="AlphaFoldDB" id="A0A1F6DGE6"/>
<feature type="domain" description="Helicase HerA central" evidence="1">
    <location>
        <begin position="14"/>
        <end position="89"/>
    </location>
</feature>
<evidence type="ECO:0000313" key="3">
    <source>
        <dbReference type="EMBL" id="OGG60456.1"/>
    </source>
</evidence>
<comment type="caution">
    <text evidence="3">The sequence shown here is derived from an EMBL/GenBank/DDBJ whole genome shotgun (WGS) entry which is preliminary data.</text>
</comment>
<organism evidence="3 4">
    <name type="scientific">Candidatus Kaiserbacteria bacterium RIFCSPHIGHO2_02_FULL_50_50</name>
    <dbReference type="NCBI Taxonomy" id="1798492"/>
    <lineage>
        <taxon>Bacteria</taxon>
        <taxon>Candidatus Kaiseribacteriota</taxon>
    </lineage>
</organism>
<dbReference type="InterPro" id="IPR051162">
    <property type="entry name" value="T4SS_component"/>
</dbReference>
<gene>
    <name evidence="3" type="ORF">A3C89_02355</name>
</gene>
<dbReference type="EMBL" id="MFLF01000005">
    <property type="protein sequence ID" value="OGG60456.1"/>
    <property type="molecule type" value="Genomic_DNA"/>
</dbReference>
<reference evidence="3 4" key="1">
    <citation type="journal article" date="2016" name="Nat. Commun.">
        <title>Thousands of microbial genomes shed light on interconnected biogeochemical processes in an aquifer system.</title>
        <authorList>
            <person name="Anantharaman K."/>
            <person name="Brown C.T."/>
            <person name="Hug L.A."/>
            <person name="Sharon I."/>
            <person name="Castelle C.J."/>
            <person name="Probst A.J."/>
            <person name="Thomas B.C."/>
            <person name="Singh A."/>
            <person name="Wilkins M.J."/>
            <person name="Karaoz U."/>
            <person name="Brodie E.L."/>
            <person name="Williams K.H."/>
            <person name="Hubbard S.S."/>
            <person name="Banfield J.F."/>
        </authorList>
    </citation>
    <scope>NUCLEOTIDE SEQUENCE [LARGE SCALE GENOMIC DNA]</scope>
</reference>
<dbReference type="Pfam" id="PF01935">
    <property type="entry name" value="DUF87"/>
    <property type="match status" value="1"/>
</dbReference>
<evidence type="ECO:0000313" key="4">
    <source>
        <dbReference type="Proteomes" id="UP000178794"/>
    </source>
</evidence>
<dbReference type="CDD" id="cd01127">
    <property type="entry name" value="TrwB_TraG_TraD_VirD4"/>
    <property type="match status" value="1"/>
</dbReference>
<dbReference type="InterPro" id="IPR032689">
    <property type="entry name" value="TraG-D_C"/>
</dbReference>